<dbReference type="InterPro" id="IPR009072">
    <property type="entry name" value="Histone-fold"/>
</dbReference>
<evidence type="ECO:0000256" key="1">
    <source>
        <dbReference type="ARBA" id="ARBA00004123"/>
    </source>
</evidence>
<evidence type="ECO:0000256" key="2">
    <source>
        <dbReference type="ARBA" id="ARBA00023242"/>
    </source>
</evidence>
<dbReference type="GO" id="GO:0008622">
    <property type="term" value="C:epsilon DNA polymerase complex"/>
    <property type="evidence" value="ECO:0007669"/>
    <property type="project" value="TreeGrafter"/>
</dbReference>
<reference evidence="5" key="1">
    <citation type="submission" date="2023-02" db="EMBL/GenBank/DDBJ databases">
        <title>Genome of toxic invasive species Heracleum sosnowskyi carries increased number of genes despite the absence of recent whole-genome duplications.</title>
        <authorList>
            <person name="Schelkunov M."/>
            <person name="Shtratnikova V."/>
            <person name="Makarenko M."/>
            <person name="Klepikova A."/>
            <person name="Omelchenko D."/>
            <person name="Novikova G."/>
            <person name="Obukhova E."/>
            <person name="Bogdanov V."/>
            <person name="Penin A."/>
            <person name="Logacheva M."/>
        </authorList>
    </citation>
    <scope>NUCLEOTIDE SEQUENCE</scope>
    <source>
        <strain evidence="5">Hsosn_3</strain>
        <tissue evidence="5">Leaf</tissue>
    </source>
</reference>
<protein>
    <submittedName>
        <fullName evidence="5">DNA polymerase epsilon subunit D</fullName>
    </submittedName>
</protein>
<evidence type="ECO:0000313" key="5">
    <source>
        <dbReference type="EMBL" id="KAK1398605.1"/>
    </source>
</evidence>
<dbReference type="GO" id="GO:0006272">
    <property type="term" value="P:leading strand elongation"/>
    <property type="evidence" value="ECO:0007669"/>
    <property type="project" value="TreeGrafter"/>
</dbReference>
<keyword evidence="2" id="KW-0539">Nucleus</keyword>
<sequence>MAEEITTSAPEKVTGGAVDDLPKSMVRRLVKDKLSQHGDISVLREALDAFSESSRIFIHYLSAAANDICKESNRQTISAEDVFKALDDIEFSDFVGPLRASLQDFRQKNAVKRSGSSKVKEAKKSKKEIPTKDGTEEEQNTDEGNETSTKDIPMRNGTEEENNNDEGNEDTGEASAHNNTETS</sequence>
<dbReference type="GO" id="GO:0046982">
    <property type="term" value="F:protein heterodimerization activity"/>
    <property type="evidence" value="ECO:0007669"/>
    <property type="project" value="InterPro"/>
</dbReference>
<accession>A0AAD8J9X4</accession>
<dbReference type="PANTHER" id="PTHR46172">
    <property type="entry name" value="DNA POLYMERASE EPSILON SUBUNIT 3"/>
    <property type="match status" value="1"/>
</dbReference>
<dbReference type="InterPro" id="IPR003958">
    <property type="entry name" value="CBFA_NFYB_domain"/>
</dbReference>
<dbReference type="AlphaFoldDB" id="A0AAD8J9X4"/>
<gene>
    <name evidence="5" type="ORF">POM88_008468</name>
</gene>
<evidence type="ECO:0000313" key="6">
    <source>
        <dbReference type="Proteomes" id="UP001237642"/>
    </source>
</evidence>
<dbReference type="GO" id="GO:0008623">
    <property type="term" value="C:CHRAC"/>
    <property type="evidence" value="ECO:0007669"/>
    <property type="project" value="TreeGrafter"/>
</dbReference>
<dbReference type="EMBL" id="JAUIZM010000002">
    <property type="protein sequence ID" value="KAK1398605.1"/>
    <property type="molecule type" value="Genomic_DNA"/>
</dbReference>
<dbReference type="Proteomes" id="UP001237642">
    <property type="component" value="Unassembled WGS sequence"/>
</dbReference>
<feature type="compositionally biased region" description="Acidic residues" evidence="3">
    <location>
        <begin position="159"/>
        <end position="172"/>
    </location>
</feature>
<dbReference type="InterPro" id="IPR051377">
    <property type="entry name" value="DNA_Pol-Epsilon_Subunit"/>
</dbReference>
<comment type="subcellular location">
    <subcellularLocation>
        <location evidence="1">Nucleus</location>
    </subcellularLocation>
</comment>
<dbReference type="GO" id="GO:0031507">
    <property type="term" value="P:heterochromatin formation"/>
    <property type="evidence" value="ECO:0007669"/>
    <property type="project" value="TreeGrafter"/>
</dbReference>
<comment type="caution">
    <text evidence="5">The sequence shown here is derived from an EMBL/GenBank/DDBJ whole genome shotgun (WGS) entry which is preliminary data.</text>
</comment>
<evidence type="ECO:0000256" key="3">
    <source>
        <dbReference type="SAM" id="MobiDB-lite"/>
    </source>
</evidence>
<feature type="compositionally biased region" description="Acidic residues" evidence="3">
    <location>
        <begin position="135"/>
        <end position="145"/>
    </location>
</feature>
<organism evidence="5 6">
    <name type="scientific">Heracleum sosnowskyi</name>
    <dbReference type="NCBI Taxonomy" id="360622"/>
    <lineage>
        <taxon>Eukaryota</taxon>
        <taxon>Viridiplantae</taxon>
        <taxon>Streptophyta</taxon>
        <taxon>Embryophyta</taxon>
        <taxon>Tracheophyta</taxon>
        <taxon>Spermatophyta</taxon>
        <taxon>Magnoliopsida</taxon>
        <taxon>eudicotyledons</taxon>
        <taxon>Gunneridae</taxon>
        <taxon>Pentapetalae</taxon>
        <taxon>asterids</taxon>
        <taxon>campanulids</taxon>
        <taxon>Apiales</taxon>
        <taxon>Apiaceae</taxon>
        <taxon>Apioideae</taxon>
        <taxon>apioid superclade</taxon>
        <taxon>Tordylieae</taxon>
        <taxon>Tordyliinae</taxon>
        <taxon>Heracleum</taxon>
    </lineage>
</organism>
<dbReference type="SUPFAM" id="SSF47113">
    <property type="entry name" value="Histone-fold"/>
    <property type="match status" value="1"/>
</dbReference>
<dbReference type="GO" id="GO:0031490">
    <property type="term" value="F:chromatin DNA binding"/>
    <property type="evidence" value="ECO:0007669"/>
    <property type="project" value="TreeGrafter"/>
</dbReference>
<feature type="domain" description="Transcription factor CBF/NF-Y/archaeal histone" evidence="4">
    <location>
        <begin position="21"/>
        <end position="86"/>
    </location>
</feature>
<dbReference type="Pfam" id="PF00808">
    <property type="entry name" value="CBFD_NFYB_HMF"/>
    <property type="match status" value="1"/>
</dbReference>
<feature type="region of interest" description="Disordered" evidence="3">
    <location>
        <begin position="108"/>
        <end position="183"/>
    </location>
</feature>
<dbReference type="CDD" id="cd22928">
    <property type="entry name" value="HFD_POLE3_DPB4"/>
    <property type="match status" value="1"/>
</dbReference>
<feature type="compositionally biased region" description="Basic and acidic residues" evidence="3">
    <location>
        <begin position="118"/>
        <end position="134"/>
    </location>
</feature>
<dbReference type="GO" id="GO:0006974">
    <property type="term" value="P:DNA damage response"/>
    <property type="evidence" value="ECO:0007669"/>
    <property type="project" value="TreeGrafter"/>
</dbReference>
<keyword evidence="6" id="KW-1185">Reference proteome</keyword>
<dbReference type="Gene3D" id="1.10.20.10">
    <property type="entry name" value="Histone, subunit A"/>
    <property type="match status" value="1"/>
</dbReference>
<dbReference type="PANTHER" id="PTHR46172:SF1">
    <property type="entry name" value="DNA POLYMERASE EPSILON SUBUNIT 3"/>
    <property type="match status" value="1"/>
</dbReference>
<proteinExistence type="predicted"/>
<reference evidence="5" key="2">
    <citation type="submission" date="2023-05" db="EMBL/GenBank/DDBJ databases">
        <authorList>
            <person name="Schelkunov M.I."/>
        </authorList>
    </citation>
    <scope>NUCLEOTIDE SEQUENCE</scope>
    <source>
        <strain evidence="5">Hsosn_3</strain>
        <tissue evidence="5">Leaf</tissue>
    </source>
</reference>
<name>A0AAD8J9X4_9APIA</name>
<evidence type="ECO:0000259" key="4">
    <source>
        <dbReference type="Pfam" id="PF00808"/>
    </source>
</evidence>